<feature type="region of interest" description="Disordered" evidence="1">
    <location>
        <begin position="303"/>
        <end position="324"/>
    </location>
</feature>
<keyword evidence="2" id="KW-0732">Signal</keyword>
<feature type="chain" id="PRO_5046868270" evidence="2">
    <location>
        <begin position="22"/>
        <end position="324"/>
    </location>
</feature>
<dbReference type="Proteomes" id="UP001460202">
    <property type="component" value="Unassembled WGS sequence"/>
</dbReference>
<proteinExistence type="predicted"/>
<name>A0ABV1GU61_9BACT</name>
<dbReference type="EMBL" id="JBBMFL010000002">
    <property type="protein sequence ID" value="MEQ2543936.1"/>
    <property type="molecule type" value="Genomic_DNA"/>
</dbReference>
<keyword evidence="4" id="KW-1185">Reference proteome</keyword>
<gene>
    <name evidence="3" type="ORF">WMO46_03095</name>
</gene>
<accession>A0ABV1GU61</accession>
<organism evidence="3 4">
    <name type="scientific">Alistipes intestinihominis</name>
    <dbReference type="NCBI Taxonomy" id="3133172"/>
    <lineage>
        <taxon>Bacteria</taxon>
        <taxon>Pseudomonadati</taxon>
        <taxon>Bacteroidota</taxon>
        <taxon>Bacteroidia</taxon>
        <taxon>Bacteroidales</taxon>
        <taxon>Rikenellaceae</taxon>
        <taxon>Alistipes</taxon>
    </lineage>
</organism>
<sequence>MNVRRTILFLAAAALLTGCFKDVSTTTNYVIKPLVQDLSGDPYLALDGVKAYAFDADTTLYTVASYADALEGVASLKGNPSERLSPFVTAGPYEREGTSGWVQMSMSNATQMVLAVDTEHRIYAYTQQELTENLPTLYVTLPFKPWKEGFSYKDGSWSYYNEFYTPPTYLDCFIDPAVQSEEGGAAEEISNLKAYAFAADTVAWYIASYDDAVAGKITSKDDDSFTRSNPNFTAYKEEGSSLYKMQVSTGTLMVVVVDRVDRLYAYTKKEVDLEGAPPTFSVLFRPWVQQWIDTEEPDGWVVVNPALDPDPDKDSQTQTQPRRR</sequence>
<evidence type="ECO:0000313" key="3">
    <source>
        <dbReference type="EMBL" id="MEQ2543936.1"/>
    </source>
</evidence>
<evidence type="ECO:0000313" key="4">
    <source>
        <dbReference type="Proteomes" id="UP001460202"/>
    </source>
</evidence>
<comment type="caution">
    <text evidence="3">The sequence shown here is derived from an EMBL/GenBank/DDBJ whole genome shotgun (WGS) entry which is preliminary data.</text>
</comment>
<evidence type="ECO:0000256" key="2">
    <source>
        <dbReference type="SAM" id="SignalP"/>
    </source>
</evidence>
<feature type="signal peptide" evidence="2">
    <location>
        <begin position="1"/>
        <end position="21"/>
    </location>
</feature>
<dbReference type="RefSeq" id="WP_349093763.1">
    <property type="nucleotide sequence ID" value="NZ_JBBMFL010000002.1"/>
</dbReference>
<dbReference type="PROSITE" id="PS51257">
    <property type="entry name" value="PROKAR_LIPOPROTEIN"/>
    <property type="match status" value="1"/>
</dbReference>
<evidence type="ECO:0000256" key="1">
    <source>
        <dbReference type="SAM" id="MobiDB-lite"/>
    </source>
</evidence>
<reference evidence="3 4" key="1">
    <citation type="submission" date="2024-03" db="EMBL/GenBank/DDBJ databases">
        <title>Human intestinal bacterial collection.</title>
        <authorList>
            <person name="Pauvert C."/>
            <person name="Hitch T.C.A."/>
            <person name="Clavel T."/>
        </authorList>
    </citation>
    <scope>NUCLEOTIDE SEQUENCE [LARGE SCALE GENOMIC DNA]</scope>
    <source>
        <strain evidence="3 4">CLA-KB-H122</strain>
    </source>
</reference>
<protein>
    <submittedName>
        <fullName evidence="3">Uncharacterized protein</fullName>
    </submittedName>
</protein>